<reference evidence="2" key="1">
    <citation type="journal article" date="2024" name="Front. Bioeng. Biotechnol.">
        <title>Genome-scale model development and genomic sequencing of the oleaginous clade Lipomyces.</title>
        <authorList>
            <person name="Czajka J.J."/>
            <person name="Han Y."/>
            <person name="Kim J."/>
            <person name="Mondo S.J."/>
            <person name="Hofstad B.A."/>
            <person name="Robles A."/>
            <person name="Haridas S."/>
            <person name="Riley R."/>
            <person name="LaButti K."/>
            <person name="Pangilinan J."/>
            <person name="Andreopoulos W."/>
            <person name="Lipzen A."/>
            <person name="Yan J."/>
            <person name="Wang M."/>
            <person name="Ng V."/>
            <person name="Grigoriev I.V."/>
            <person name="Spatafora J.W."/>
            <person name="Magnuson J.K."/>
            <person name="Baker S.E."/>
            <person name="Pomraning K.R."/>
        </authorList>
    </citation>
    <scope>NUCLEOTIDE SEQUENCE [LARGE SCALE GENOMIC DNA]</scope>
    <source>
        <strain evidence="2">CBS 10300</strain>
    </source>
</reference>
<dbReference type="EMBL" id="MU970148">
    <property type="protein sequence ID" value="KAK9320037.1"/>
    <property type="molecule type" value="Genomic_DNA"/>
</dbReference>
<proteinExistence type="predicted"/>
<protein>
    <submittedName>
        <fullName evidence="1">Uncharacterized protein</fullName>
    </submittedName>
</protein>
<dbReference type="Proteomes" id="UP001489719">
    <property type="component" value="Unassembled WGS sequence"/>
</dbReference>
<name>A0ACC3TGM4_9ASCO</name>
<sequence>MNLANLILLNEKMNMLRWANPHLALTWEEKFFKHRPEITVGMLKTQVSAPLDFTERELDAIAKLIGYSSSYALELQGFETLEFRTYQANSEELVAGRKDCNRKGARCRCYVRCGKVDENYFYAQVDCLFTARMSLTDET</sequence>
<keyword evidence="2" id="KW-1185">Reference proteome</keyword>
<evidence type="ECO:0000313" key="1">
    <source>
        <dbReference type="EMBL" id="KAK9320037.1"/>
    </source>
</evidence>
<evidence type="ECO:0000313" key="2">
    <source>
        <dbReference type="Proteomes" id="UP001489719"/>
    </source>
</evidence>
<gene>
    <name evidence="1" type="ORF">V1517DRAFT_330658</name>
</gene>
<accession>A0ACC3TGM4</accession>
<organism evidence="1 2">
    <name type="scientific">Lipomyces orientalis</name>
    <dbReference type="NCBI Taxonomy" id="1233043"/>
    <lineage>
        <taxon>Eukaryota</taxon>
        <taxon>Fungi</taxon>
        <taxon>Dikarya</taxon>
        <taxon>Ascomycota</taxon>
        <taxon>Saccharomycotina</taxon>
        <taxon>Lipomycetes</taxon>
        <taxon>Lipomycetales</taxon>
        <taxon>Lipomycetaceae</taxon>
        <taxon>Lipomyces</taxon>
    </lineage>
</organism>
<comment type="caution">
    <text evidence="1">The sequence shown here is derived from an EMBL/GenBank/DDBJ whole genome shotgun (WGS) entry which is preliminary data.</text>
</comment>